<dbReference type="PANTHER" id="PTHR30154:SF34">
    <property type="entry name" value="TRANSCRIPTIONAL REGULATOR AZLB"/>
    <property type="match status" value="1"/>
</dbReference>
<feature type="domain" description="Transcription regulator AsnC/Lrp ligand binding" evidence="1">
    <location>
        <begin position="76"/>
        <end position="142"/>
    </location>
</feature>
<dbReference type="InterPro" id="IPR019888">
    <property type="entry name" value="Tscrpt_reg_AsnC-like"/>
</dbReference>
<name>A0A3E0VFX9_9MICO</name>
<dbReference type="Gene3D" id="1.10.10.10">
    <property type="entry name" value="Winged helix-like DNA-binding domain superfamily/Winged helix DNA-binding domain"/>
    <property type="match status" value="1"/>
</dbReference>
<accession>A0A3E0VFX9</accession>
<evidence type="ECO:0000313" key="2">
    <source>
        <dbReference type="EMBL" id="RFA08844.1"/>
    </source>
</evidence>
<proteinExistence type="predicted"/>
<dbReference type="EMBL" id="NBWZ01000001">
    <property type="protein sequence ID" value="RFA08844.1"/>
    <property type="molecule type" value="Genomic_DNA"/>
</dbReference>
<dbReference type="SMART" id="SM00344">
    <property type="entry name" value="HTH_ASNC"/>
    <property type="match status" value="1"/>
</dbReference>
<keyword evidence="3" id="KW-1185">Reference proteome</keyword>
<comment type="caution">
    <text evidence="2">The sequence shown here is derived from an EMBL/GenBank/DDBJ whole genome shotgun (WGS) entry which is preliminary data.</text>
</comment>
<dbReference type="InterPro" id="IPR036388">
    <property type="entry name" value="WH-like_DNA-bd_sf"/>
</dbReference>
<dbReference type="GO" id="GO:0005829">
    <property type="term" value="C:cytosol"/>
    <property type="evidence" value="ECO:0007669"/>
    <property type="project" value="TreeGrafter"/>
</dbReference>
<dbReference type="OrthoDB" id="9809462at2"/>
<dbReference type="InterPro" id="IPR011008">
    <property type="entry name" value="Dimeric_a/b-barrel"/>
</dbReference>
<evidence type="ECO:0000259" key="1">
    <source>
        <dbReference type="Pfam" id="PF01037"/>
    </source>
</evidence>
<dbReference type="Proteomes" id="UP000256486">
    <property type="component" value="Unassembled WGS sequence"/>
</dbReference>
<dbReference type="GO" id="GO:0043565">
    <property type="term" value="F:sequence-specific DNA binding"/>
    <property type="evidence" value="ECO:0007669"/>
    <property type="project" value="TreeGrafter"/>
</dbReference>
<dbReference type="RefSeq" id="WP_116414244.1">
    <property type="nucleotide sequence ID" value="NZ_NBWZ01000001.1"/>
</dbReference>
<dbReference type="InterPro" id="IPR019887">
    <property type="entry name" value="Tscrpt_reg_AsnC/Lrp_C"/>
</dbReference>
<gene>
    <name evidence="2" type="ORF">B7R54_06105</name>
</gene>
<evidence type="ECO:0000313" key="3">
    <source>
        <dbReference type="Proteomes" id="UP000256486"/>
    </source>
</evidence>
<dbReference type="GO" id="GO:0043200">
    <property type="term" value="P:response to amino acid"/>
    <property type="evidence" value="ECO:0007669"/>
    <property type="project" value="TreeGrafter"/>
</dbReference>
<reference evidence="2 3" key="1">
    <citation type="submission" date="2017-04" db="EMBL/GenBank/DDBJ databases">
        <title>Comparative genome analysis of Subtercola boreus.</title>
        <authorList>
            <person name="Cho Y.-J."/>
            <person name="Cho A."/>
            <person name="Kim O.-S."/>
            <person name="Lee J.-I."/>
        </authorList>
    </citation>
    <scope>NUCLEOTIDE SEQUENCE [LARGE SCALE GENOMIC DNA]</scope>
    <source>
        <strain evidence="2 3">K300</strain>
    </source>
</reference>
<dbReference type="PANTHER" id="PTHR30154">
    <property type="entry name" value="LEUCINE-RESPONSIVE REGULATORY PROTEIN"/>
    <property type="match status" value="1"/>
</dbReference>
<dbReference type="AlphaFoldDB" id="A0A3E0VFX9"/>
<sequence length="162" mass="17710">MNKRPTADPVDAALLLALTTAPDATTVALSEQTGLARNTVRARQTRYEQDQTLRSFERRIDPAFLGYPLSAFVVTTVKQRRLAEVGEALRAIPEVLEVQGLSGVADLLIQVVARDADDLYRIAGAILNIDGVKRTTTGLVMRDLVPYRVAPLVERVAASARR</sequence>
<dbReference type="Pfam" id="PF01037">
    <property type="entry name" value="AsnC_trans_reg"/>
    <property type="match status" value="1"/>
</dbReference>
<organism evidence="2 3">
    <name type="scientific">Subtercola boreus</name>
    <dbReference type="NCBI Taxonomy" id="120213"/>
    <lineage>
        <taxon>Bacteria</taxon>
        <taxon>Bacillati</taxon>
        <taxon>Actinomycetota</taxon>
        <taxon>Actinomycetes</taxon>
        <taxon>Micrococcales</taxon>
        <taxon>Microbacteriaceae</taxon>
        <taxon>Subtercola</taxon>
    </lineage>
</organism>
<dbReference type="Gene3D" id="3.30.70.920">
    <property type="match status" value="1"/>
</dbReference>
<dbReference type="SUPFAM" id="SSF54909">
    <property type="entry name" value="Dimeric alpha+beta barrel"/>
    <property type="match status" value="1"/>
</dbReference>
<protein>
    <submittedName>
        <fullName evidence="2">AsnC family transcriptional regulator</fullName>
    </submittedName>
</protein>